<organism evidence="2 3">
    <name type="scientific">Entamoeba histolytica</name>
    <dbReference type="NCBI Taxonomy" id="5759"/>
    <lineage>
        <taxon>Eukaryota</taxon>
        <taxon>Amoebozoa</taxon>
        <taxon>Evosea</taxon>
        <taxon>Archamoebae</taxon>
        <taxon>Mastigamoebida</taxon>
        <taxon>Entamoebidae</taxon>
        <taxon>Entamoeba</taxon>
    </lineage>
</organism>
<gene>
    <name evidence="2" type="ORF">CL6EHI_166030</name>
</gene>
<reference evidence="1" key="1">
    <citation type="submission" date="2012-06" db="EMBL/GenBank/DDBJ databases">
        <title>Short 5' UTR of Entamoeba genes.</title>
        <authorList>
            <person name="Hiranuka K."/>
            <person name="Kumagai M."/>
            <person name="Wakaguri H."/>
            <person name="Suzuki Y."/>
            <person name="Sugano S."/>
            <person name="Watanabe J."/>
            <person name="Makioka A."/>
        </authorList>
    </citation>
    <scope>NUCLEOTIDE SEQUENCE</scope>
    <source>
        <strain evidence="1">HM-1:IMSS</strain>
    </source>
</reference>
<accession>A0A5K1VA88</accession>
<dbReference type="Pfam" id="PF13469">
    <property type="entry name" value="Sulfotransfer_3"/>
    <property type="match status" value="1"/>
</dbReference>
<dbReference type="HOGENOM" id="CLU_629215_0_0_1"/>
<dbReference type="InterPro" id="IPR027417">
    <property type="entry name" value="P-loop_NTPase"/>
</dbReference>
<dbReference type="Proteomes" id="UP000078387">
    <property type="component" value="Unassembled WGS sequence"/>
</dbReference>
<dbReference type="VEuPathDB" id="AmoebaDB:EHI7A_166530"/>
<dbReference type="Gene3D" id="3.40.50.300">
    <property type="entry name" value="P-loop containing nucleotide triphosphate hydrolases"/>
    <property type="match status" value="1"/>
</dbReference>
<dbReference type="VEuPathDB" id="AmoebaDB:EHI5A_167410"/>
<dbReference type="VEuPathDB" id="AmoebaDB:KM1_224630"/>
<evidence type="ECO:0000313" key="1">
    <source>
        <dbReference type="EMBL" id="BAN38744.1"/>
    </source>
</evidence>
<dbReference type="OMA" id="HRDPLNV"/>
<accession>S0AVN7</accession>
<dbReference type="VEuPathDB" id="AmoebaDB:EHI8A_188320"/>
<dbReference type="AlphaFoldDB" id="A0A5K1VA88"/>
<dbReference type="PANTHER" id="PTHR36451">
    <property type="entry name" value="PAPS-DEPENDENT SULFOTRANSFERASE STF3"/>
    <property type="match status" value="1"/>
</dbReference>
<sequence length="441" mass="51763">MLHSNPYHYEIHKENKYGLPLLPKENFEAIFTELGKQSIGLLCQLDPTHAELYQKEIPSLIPTVPQQFIDSMHELLAGCFDQQSELFKMMTRNVVAKYSACLRFLLEKKLYQKELDNTSMLPTLFVVALPRSGSTFTHTLLSADPQAETMCLYEHLSPGGKTMIDPSRRAFGNQIIATVQKNSEGLNEVHALVNAERPEEELFFLEQMGHSYLFPNSVPRLEVYRKSMFERDFHFAYEYLKDHLKMHQLEFNVDQSKHYVMKGVSHFVSFAPMLDVFGKLEDKNYFIWIHREPVDELKSDAILEHETQGWYENDIGLDDKQWICDNLVEANLLNLKNAIAIRESWIKENPKRAERIIDIGFKEVISDPIGVMKRIYQKVGMEFTREVETKINEAIVNDIQKKFSKKVDQSLWLFNEAEIREKFKWYYEKFGQYMPNYWGEK</sequence>
<proteinExistence type="evidence at transcript level"/>
<dbReference type="InterPro" id="IPR052736">
    <property type="entry name" value="Stf3_sulfotransferase"/>
</dbReference>
<dbReference type="SUPFAM" id="SSF52540">
    <property type="entry name" value="P-loop containing nucleoside triphosphate hydrolases"/>
    <property type="match status" value="1"/>
</dbReference>
<name>A0A5K1VA88_ENTHI</name>
<protein>
    <recommendedName>
        <fullName evidence="4">Sulfotransferase</fullName>
    </recommendedName>
</protein>
<dbReference type="VEuPathDB" id="AmoebaDB:EHI_166030"/>
<evidence type="ECO:0000313" key="2">
    <source>
        <dbReference type="EMBL" id="GAT98619.1"/>
    </source>
</evidence>
<dbReference type="EMBL" id="AK420118">
    <property type="protein sequence ID" value="BAN38744.1"/>
    <property type="molecule type" value="mRNA"/>
</dbReference>
<dbReference type="EMBL" id="BDEQ01000001">
    <property type="protein sequence ID" value="GAT98619.1"/>
    <property type="molecule type" value="Genomic_DNA"/>
</dbReference>
<evidence type="ECO:0008006" key="4">
    <source>
        <dbReference type="Google" id="ProtNLM"/>
    </source>
</evidence>
<dbReference type="PANTHER" id="PTHR36451:SF1">
    <property type="entry name" value="OMEGA-HYDROXY-BETA-DIHYDROMENAQUINONE-9 SULFOTRANSFERASE STF3"/>
    <property type="match status" value="1"/>
</dbReference>
<evidence type="ECO:0000313" key="3">
    <source>
        <dbReference type="Proteomes" id="UP000078387"/>
    </source>
</evidence>
<reference evidence="2 3" key="2">
    <citation type="submission" date="2016-05" db="EMBL/GenBank/DDBJ databases">
        <title>First whole genome sequencing of Entamoeba histolytica HM1:IMSS-clone-6.</title>
        <authorList>
            <person name="Mukherjee Avik.K."/>
            <person name="Izumyama S."/>
            <person name="Nakada-Tsukui K."/>
            <person name="Nozaki T."/>
        </authorList>
    </citation>
    <scope>NUCLEOTIDE SEQUENCE [LARGE SCALE GENOMIC DNA]</scope>
    <source>
        <strain evidence="2 3">HM1:IMSS clone 6</strain>
    </source>
</reference>